<dbReference type="Proteomes" id="UP000228621">
    <property type="component" value="Unassembled WGS sequence"/>
</dbReference>
<accession>A0A2A5JWF9</accession>
<dbReference type="GO" id="GO:0004392">
    <property type="term" value="F:heme oxygenase (decyclizing) activity"/>
    <property type="evidence" value="ECO:0007669"/>
    <property type="project" value="InterPro"/>
</dbReference>
<dbReference type="AlphaFoldDB" id="A0A2A5JWF9"/>
<dbReference type="Gene3D" id="1.20.910.10">
    <property type="entry name" value="Heme oxygenase-like"/>
    <property type="match status" value="1"/>
</dbReference>
<dbReference type="SUPFAM" id="SSF48613">
    <property type="entry name" value="Heme oxygenase-like"/>
    <property type="match status" value="1"/>
</dbReference>
<evidence type="ECO:0000313" key="1">
    <source>
        <dbReference type="EMBL" id="PCK33687.1"/>
    </source>
</evidence>
<dbReference type="InterPro" id="IPR016053">
    <property type="entry name" value="Haem_Oase-like"/>
</dbReference>
<dbReference type="OrthoDB" id="9149607at2"/>
<proteinExistence type="predicted"/>
<dbReference type="RefSeq" id="WP_099640233.1">
    <property type="nucleotide sequence ID" value="NZ_NKHF01000003.1"/>
</dbReference>
<dbReference type="GO" id="GO:0006788">
    <property type="term" value="P:heme oxidation"/>
    <property type="evidence" value="ECO:0007669"/>
    <property type="project" value="InterPro"/>
</dbReference>
<evidence type="ECO:0000313" key="2">
    <source>
        <dbReference type="Proteomes" id="UP000228621"/>
    </source>
</evidence>
<name>A0A2A5JWF9_PSEO7</name>
<dbReference type="InterPro" id="IPR016084">
    <property type="entry name" value="Haem_Oase-like_multi-hlx"/>
</dbReference>
<dbReference type="Pfam" id="PF01126">
    <property type="entry name" value="Heme_oxygenase"/>
    <property type="match status" value="1"/>
</dbReference>
<evidence type="ECO:0008006" key="3">
    <source>
        <dbReference type="Google" id="ProtNLM"/>
    </source>
</evidence>
<gene>
    <name evidence="1" type="ORF">CEX98_00740</name>
</gene>
<reference evidence="2" key="1">
    <citation type="journal article" date="2019" name="Genome Announc.">
        <title>Draft Genome Sequence of Pseudoalteromonas piscicida Strain 36Y ROTHPW, an Hypersaline Seawater Isolate from the South Coast of Sonora, Mexico.</title>
        <authorList>
            <person name="Sanchez-Diaz R."/>
            <person name="Molina-Garza Z.J."/>
            <person name="Cruz-Suarez L.E."/>
            <person name="Selvin J."/>
            <person name="Kiran G.S."/>
            <person name="Ibarra-Gamez J.C."/>
            <person name="Gomez-Gil B."/>
            <person name="Galaviz-Silva L."/>
        </authorList>
    </citation>
    <scope>NUCLEOTIDE SEQUENCE [LARGE SCALE GENOMIC DNA]</scope>
    <source>
        <strain evidence="2">36Y_RITHPW</strain>
    </source>
</reference>
<comment type="caution">
    <text evidence="1">The sequence shown here is derived from an EMBL/GenBank/DDBJ whole genome shotgun (WGS) entry which is preliminary data.</text>
</comment>
<dbReference type="CDD" id="cd19166">
    <property type="entry name" value="HemeO-bac"/>
    <property type="match status" value="1"/>
</dbReference>
<organism evidence="1 2">
    <name type="scientific">Pseudoalteromonas piscicida</name>
    <dbReference type="NCBI Taxonomy" id="43662"/>
    <lineage>
        <taxon>Bacteria</taxon>
        <taxon>Pseudomonadati</taxon>
        <taxon>Pseudomonadota</taxon>
        <taxon>Gammaproteobacteria</taxon>
        <taxon>Alteromonadales</taxon>
        <taxon>Pseudoalteromonadaceae</taxon>
        <taxon>Pseudoalteromonas</taxon>
    </lineage>
</organism>
<protein>
    <recommendedName>
        <fullName evidence="3">Heme oxygenase</fullName>
    </recommendedName>
</protein>
<sequence>MSKATENRYPRMTKLRKATTSVHDTLDARLIGEAPFASTNNYVLFLQFQHALMHYVDPLYHCPKLASLIPDLQSRNRIDVLADDLQDFDASAFTDAAQITLDSMSLARSLGWLYVIEGSKLGAAMLGKEVSKLSLTSEFGARFLAGPGVGRGNKWREFMAAIEAAPLTDLQEQELLDGAKQAFAYTHQLVDEMYQKAS</sequence>
<keyword evidence="2" id="KW-1185">Reference proteome</keyword>
<dbReference type="EMBL" id="NKHF01000003">
    <property type="protein sequence ID" value="PCK33687.1"/>
    <property type="molecule type" value="Genomic_DNA"/>
</dbReference>